<keyword evidence="3 4" id="KW-0408">Iron</keyword>
<keyword evidence="2 4" id="KW-0479">Metal-binding</keyword>
<dbReference type="AlphaFoldDB" id="A0A2U2C0V6"/>
<comment type="caution">
    <text evidence="6">The sequence shown here is derived from an EMBL/GenBank/DDBJ whole genome shotgun (WGS) entry which is preliminary data.</text>
</comment>
<feature type="domain" description="Cytochrome c" evidence="5">
    <location>
        <begin position="25"/>
        <end position="135"/>
    </location>
</feature>
<evidence type="ECO:0000259" key="5">
    <source>
        <dbReference type="PROSITE" id="PS51007"/>
    </source>
</evidence>
<evidence type="ECO:0000313" key="6">
    <source>
        <dbReference type="EMBL" id="PWE21655.1"/>
    </source>
</evidence>
<evidence type="ECO:0000256" key="1">
    <source>
        <dbReference type="ARBA" id="ARBA00022617"/>
    </source>
</evidence>
<evidence type="ECO:0000256" key="3">
    <source>
        <dbReference type="ARBA" id="ARBA00023004"/>
    </source>
</evidence>
<dbReference type="Pfam" id="PF00034">
    <property type="entry name" value="Cytochrom_C"/>
    <property type="match status" value="1"/>
</dbReference>
<protein>
    <recommendedName>
        <fullName evidence="5">Cytochrome c domain-containing protein</fullName>
    </recommendedName>
</protein>
<organism evidence="6 7">
    <name type="scientific">Aliarcobacter skirrowii</name>
    <dbReference type="NCBI Taxonomy" id="28200"/>
    <lineage>
        <taxon>Bacteria</taxon>
        <taxon>Pseudomonadati</taxon>
        <taxon>Campylobacterota</taxon>
        <taxon>Epsilonproteobacteria</taxon>
        <taxon>Campylobacterales</taxon>
        <taxon>Arcobacteraceae</taxon>
        <taxon>Aliarcobacter</taxon>
    </lineage>
</organism>
<dbReference type="EMBL" id="QEYI01000003">
    <property type="protein sequence ID" value="PWE21655.1"/>
    <property type="molecule type" value="Genomic_DNA"/>
</dbReference>
<evidence type="ECO:0000313" key="7">
    <source>
        <dbReference type="Proteomes" id="UP000245014"/>
    </source>
</evidence>
<dbReference type="PROSITE" id="PS51007">
    <property type="entry name" value="CYTC"/>
    <property type="match status" value="1"/>
</dbReference>
<dbReference type="GO" id="GO:0009055">
    <property type="term" value="F:electron transfer activity"/>
    <property type="evidence" value="ECO:0007669"/>
    <property type="project" value="InterPro"/>
</dbReference>
<dbReference type="Proteomes" id="UP000245014">
    <property type="component" value="Unassembled WGS sequence"/>
</dbReference>
<dbReference type="GO" id="GO:0020037">
    <property type="term" value="F:heme binding"/>
    <property type="evidence" value="ECO:0007669"/>
    <property type="project" value="InterPro"/>
</dbReference>
<dbReference type="Gene3D" id="1.10.760.10">
    <property type="entry name" value="Cytochrome c-like domain"/>
    <property type="match status" value="1"/>
</dbReference>
<accession>A0A2U2C0V6</accession>
<evidence type="ECO:0000256" key="2">
    <source>
        <dbReference type="ARBA" id="ARBA00022723"/>
    </source>
</evidence>
<evidence type="ECO:0000256" key="4">
    <source>
        <dbReference type="PROSITE-ProRule" id="PRU00433"/>
    </source>
</evidence>
<dbReference type="RefSeq" id="WP_109158373.1">
    <property type="nucleotide sequence ID" value="NZ_QEYI01000003.1"/>
</dbReference>
<proteinExistence type="predicted"/>
<dbReference type="STRING" id="28200.GCA_001572935_00983"/>
<gene>
    <name evidence="6" type="ORF">DF188_05415</name>
</gene>
<keyword evidence="1 4" id="KW-0349">Heme</keyword>
<dbReference type="SUPFAM" id="SSF46626">
    <property type="entry name" value="Cytochrome c"/>
    <property type="match status" value="1"/>
</dbReference>
<sequence>MKFFTIFLLLFAFLKAQNDDSLFITKLEYGKMLYENPRGIGCNSCHSNSAKGKQIVQFKHTFRGEEYLCTLYAPNIKDVSFEAFKTKVNSKRNTNKKFKDDQICEKLIYKANIMPTYYLTQEEIESIYFYIQSLN</sequence>
<dbReference type="InterPro" id="IPR009056">
    <property type="entry name" value="Cyt_c-like_dom"/>
</dbReference>
<name>A0A2U2C0V6_9BACT</name>
<reference evidence="6 7" key="1">
    <citation type="submission" date="2018-05" db="EMBL/GenBank/DDBJ databases">
        <title>Antimicrobial susceptibility testing and genomic analysis of Arcobacter skirrowii strains and one Arcobacter butzleri isolated from German poultry farms.</title>
        <authorList>
            <person name="Haenel I."/>
            <person name="Hotzel H."/>
            <person name="Tomaso H."/>
            <person name="Busch A."/>
        </authorList>
    </citation>
    <scope>NUCLEOTIDE SEQUENCE [LARGE SCALE GENOMIC DNA]</scope>
    <source>
        <strain evidence="7">v</strain>
    </source>
</reference>
<dbReference type="InterPro" id="IPR036909">
    <property type="entry name" value="Cyt_c-like_dom_sf"/>
</dbReference>
<dbReference type="GO" id="GO:0046872">
    <property type="term" value="F:metal ion binding"/>
    <property type="evidence" value="ECO:0007669"/>
    <property type="project" value="UniProtKB-KW"/>
</dbReference>